<organism evidence="2 3">
    <name type="scientific">Striga hermonthica</name>
    <name type="common">Purple witchweed</name>
    <name type="synonym">Buchnera hermonthica</name>
    <dbReference type="NCBI Taxonomy" id="68872"/>
    <lineage>
        <taxon>Eukaryota</taxon>
        <taxon>Viridiplantae</taxon>
        <taxon>Streptophyta</taxon>
        <taxon>Embryophyta</taxon>
        <taxon>Tracheophyta</taxon>
        <taxon>Spermatophyta</taxon>
        <taxon>Magnoliopsida</taxon>
        <taxon>eudicotyledons</taxon>
        <taxon>Gunneridae</taxon>
        <taxon>Pentapetalae</taxon>
        <taxon>asterids</taxon>
        <taxon>lamiids</taxon>
        <taxon>Lamiales</taxon>
        <taxon>Orobanchaceae</taxon>
        <taxon>Buchnereae</taxon>
        <taxon>Striga</taxon>
    </lineage>
</organism>
<protein>
    <submittedName>
        <fullName evidence="2">Ribonuclease H-like superfamily protein</fullName>
    </submittedName>
</protein>
<accession>A0A9N7N6Y0</accession>
<dbReference type="OrthoDB" id="1752219at2759"/>
<dbReference type="InterPro" id="IPR026960">
    <property type="entry name" value="RVT-Znf"/>
</dbReference>
<evidence type="ECO:0000259" key="1">
    <source>
        <dbReference type="Pfam" id="PF13966"/>
    </source>
</evidence>
<gene>
    <name evidence="2" type="ORF">SHERM_21448</name>
</gene>
<reference evidence="2" key="1">
    <citation type="submission" date="2019-12" db="EMBL/GenBank/DDBJ databases">
        <authorList>
            <person name="Scholes J."/>
        </authorList>
    </citation>
    <scope>NUCLEOTIDE SEQUENCE</scope>
</reference>
<name>A0A9N7N6Y0_STRHE</name>
<evidence type="ECO:0000313" key="2">
    <source>
        <dbReference type="EMBL" id="CAA0824507.1"/>
    </source>
</evidence>
<comment type="caution">
    <text evidence="2">The sequence shown here is derived from an EMBL/GenBank/DDBJ whole genome shotgun (WGS) entry which is preliminary data.</text>
</comment>
<proteinExistence type="predicted"/>
<evidence type="ECO:0000313" key="3">
    <source>
        <dbReference type="Proteomes" id="UP001153555"/>
    </source>
</evidence>
<keyword evidence="3" id="KW-1185">Reference proteome</keyword>
<dbReference type="Proteomes" id="UP001153555">
    <property type="component" value="Unassembled WGS sequence"/>
</dbReference>
<dbReference type="AlphaFoldDB" id="A0A9N7N6Y0"/>
<feature type="domain" description="Reverse transcriptase zinc-binding" evidence="1">
    <location>
        <begin position="6"/>
        <end position="72"/>
    </location>
</feature>
<dbReference type="Pfam" id="PF13966">
    <property type="entry name" value="zf-RVT"/>
    <property type="match status" value="1"/>
</dbReference>
<dbReference type="EMBL" id="CACSLK010024742">
    <property type="protein sequence ID" value="CAA0824507.1"/>
    <property type="molecule type" value="Genomic_DNA"/>
</dbReference>
<sequence>MDSSRPLWRAVWRAPVAQRVRHFLWLASRERLFTNVERTRRHMAEDSACNFCGQPESAIHVLRDCDKARRIWLALVPTSDRREFFLPDVRAWIWSNLVEYSPVGLDNLATVFSITCWRLWAWRNKVIFANTVVPMEAQLTDIRCRVDRHVTCSFYIGHYGMLAQLYKLINVAFIL</sequence>